<evidence type="ECO:0000313" key="12">
    <source>
        <dbReference type="Proteomes" id="UP000240418"/>
    </source>
</evidence>
<dbReference type="RefSeq" id="WP_106608955.1">
    <property type="nucleotide sequence ID" value="NZ_PYGJ01000008.1"/>
</dbReference>
<comment type="function">
    <text evidence="9">Part of the tripartite ATP-independent periplasmic (TRAP) transport system.</text>
</comment>
<keyword evidence="6 9" id="KW-1133">Transmembrane helix</keyword>
<feature type="transmembrane region" description="Helical" evidence="9">
    <location>
        <begin position="96"/>
        <end position="116"/>
    </location>
</feature>
<evidence type="ECO:0000256" key="3">
    <source>
        <dbReference type="ARBA" id="ARBA00022475"/>
    </source>
</evidence>
<accession>A0A2P8FB69</accession>
<evidence type="ECO:0000256" key="1">
    <source>
        <dbReference type="ARBA" id="ARBA00004429"/>
    </source>
</evidence>
<keyword evidence="5 9" id="KW-0812">Transmembrane</keyword>
<evidence type="ECO:0000256" key="6">
    <source>
        <dbReference type="ARBA" id="ARBA00022989"/>
    </source>
</evidence>
<dbReference type="GO" id="GO:0005886">
    <property type="term" value="C:plasma membrane"/>
    <property type="evidence" value="ECO:0007669"/>
    <property type="project" value="UniProtKB-SubCell"/>
</dbReference>
<sequence length="199" mass="21753">MTGSLDETGRTERLIFTVTRTMARLSGIAILLCTALIFVEVVSRKLLGISLVGADEISEYVLAVSVTWGASFALVRRAHVRIDILHAQLPRALQSIFDILALVSMLFFAGLLAWFATQLLRTNIRFGAVSNTSMEIPLWIPQSLWVVGLWTLVAVTAVLILLCLRALLKGDFAEVSRIAGIRGAMVEAREETVALKGTN</sequence>
<comment type="caution">
    <text evidence="11">The sequence shown here is derived from an EMBL/GenBank/DDBJ whole genome shotgun (WGS) entry which is preliminary data.</text>
</comment>
<keyword evidence="4 9" id="KW-0997">Cell inner membrane</keyword>
<evidence type="ECO:0000256" key="9">
    <source>
        <dbReference type="RuleBase" id="RU369079"/>
    </source>
</evidence>
<feature type="transmembrane region" description="Helical" evidence="9">
    <location>
        <begin position="57"/>
        <end position="75"/>
    </location>
</feature>
<keyword evidence="12" id="KW-1185">Reference proteome</keyword>
<feature type="transmembrane region" description="Helical" evidence="9">
    <location>
        <begin position="144"/>
        <end position="168"/>
    </location>
</feature>
<comment type="subunit">
    <text evidence="9">The complex comprises the extracytoplasmic solute receptor protein and the two transmembrane proteins.</text>
</comment>
<dbReference type="OrthoDB" id="6160477at2"/>
<proteinExistence type="inferred from homology"/>
<dbReference type="InterPro" id="IPR055348">
    <property type="entry name" value="DctQ"/>
</dbReference>
<dbReference type="PANTHER" id="PTHR35011">
    <property type="entry name" value="2,3-DIKETO-L-GULONATE TRAP TRANSPORTER SMALL PERMEASE PROTEIN YIAM"/>
    <property type="match status" value="1"/>
</dbReference>
<dbReference type="EMBL" id="PYGJ01000008">
    <property type="protein sequence ID" value="PSL18970.1"/>
    <property type="molecule type" value="Genomic_DNA"/>
</dbReference>
<keyword evidence="7 9" id="KW-0472">Membrane</keyword>
<feature type="transmembrane region" description="Helical" evidence="9">
    <location>
        <begin position="21"/>
        <end position="42"/>
    </location>
</feature>
<evidence type="ECO:0000256" key="5">
    <source>
        <dbReference type="ARBA" id="ARBA00022692"/>
    </source>
</evidence>
<gene>
    <name evidence="11" type="ORF">CLV88_108150</name>
</gene>
<evidence type="ECO:0000256" key="2">
    <source>
        <dbReference type="ARBA" id="ARBA00022448"/>
    </source>
</evidence>
<keyword evidence="3" id="KW-1003">Cell membrane</keyword>
<evidence type="ECO:0000256" key="4">
    <source>
        <dbReference type="ARBA" id="ARBA00022519"/>
    </source>
</evidence>
<dbReference type="InterPro" id="IPR007387">
    <property type="entry name" value="TRAP_DctQ"/>
</dbReference>
<reference evidence="11 12" key="1">
    <citation type="submission" date="2018-03" db="EMBL/GenBank/DDBJ databases">
        <title>Genomic Encyclopedia of Archaeal and Bacterial Type Strains, Phase II (KMG-II): from individual species to whole genera.</title>
        <authorList>
            <person name="Goeker M."/>
        </authorList>
    </citation>
    <scope>NUCLEOTIDE SEQUENCE [LARGE SCALE GENOMIC DNA]</scope>
    <source>
        <strain evidence="11 12">DSM 100673</strain>
    </source>
</reference>
<dbReference type="GO" id="GO:0022857">
    <property type="term" value="F:transmembrane transporter activity"/>
    <property type="evidence" value="ECO:0007669"/>
    <property type="project" value="UniProtKB-UniRule"/>
</dbReference>
<evidence type="ECO:0000256" key="7">
    <source>
        <dbReference type="ARBA" id="ARBA00023136"/>
    </source>
</evidence>
<dbReference type="Pfam" id="PF04290">
    <property type="entry name" value="DctQ"/>
    <property type="match status" value="1"/>
</dbReference>
<keyword evidence="2 9" id="KW-0813">Transport</keyword>
<organism evidence="11 12">
    <name type="scientific">Shimia abyssi</name>
    <dbReference type="NCBI Taxonomy" id="1662395"/>
    <lineage>
        <taxon>Bacteria</taxon>
        <taxon>Pseudomonadati</taxon>
        <taxon>Pseudomonadota</taxon>
        <taxon>Alphaproteobacteria</taxon>
        <taxon>Rhodobacterales</taxon>
        <taxon>Roseobacteraceae</taxon>
    </lineage>
</organism>
<comment type="subcellular location">
    <subcellularLocation>
        <location evidence="1 9">Cell inner membrane</location>
        <topology evidence="1 9">Multi-pass membrane protein</topology>
    </subcellularLocation>
</comment>
<name>A0A2P8FB69_9RHOB</name>
<evidence type="ECO:0000313" key="11">
    <source>
        <dbReference type="EMBL" id="PSL18970.1"/>
    </source>
</evidence>
<dbReference type="AlphaFoldDB" id="A0A2P8FB69"/>
<evidence type="ECO:0000256" key="8">
    <source>
        <dbReference type="ARBA" id="ARBA00038436"/>
    </source>
</evidence>
<evidence type="ECO:0000259" key="10">
    <source>
        <dbReference type="Pfam" id="PF04290"/>
    </source>
</evidence>
<comment type="similarity">
    <text evidence="8 9">Belongs to the TRAP transporter small permease family.</text>
</comment>
<protein>
    <recommendedName>
        <fullName evidence="9">TRAP transporter small permease protein</fullName>
    </recommendedName>
</protein>
<feature type="domain" description="Tripartite ATP-independent periplasmic transporters DctQ component" evidence="10">
    <location>
        <begin position="34"/>
        <end position="161"/>
    </location>
</feature>
<dbReference type="Proteomes" id="UP000240418">
    <property type="component" value="Unassembled WGS sequence"/>
</dbReference>